<name>A0ABD3LEA0_EUCGL</name>
<feature type="region of interest" description="Disordered" evidence="1">
    <location>
        <begin position="1"/>
        <end position="28"/>
    </location>
</feature>
<protein>
    <recommendedName>
        <fullName evidence="2">LysM domain-containing protein</fullName>
    </recommendedName>
</protein>
<feature type="compositionally biased region" description="Acidic residues" evidence="1">
    <location>
        <begin position="1"/>
        <end position="12"/>
    </location>
</feature>
<dbReference type="Pfam" id="PF00646">
    <property type="entry name" value="F-box"/>
    <property type="match status" value="1"/>
</dbReference>
<dbReference type="PANTHER" id="PTHR20932">
    <property type="entry name" value="LYSM AND PUTATIVE PEPTIDOGLYCAN-BINDING DOMAIN-CONTAINING PROTEIN"/>
    <property type="match status" value="1"/>
</dbReference>
<dbReference type="InterPro" id="IPR018392">
    <property type="entry name" value="LysM"/>
</dbReference>
<dbReference type="InterPro" id="IPR045030">
    <property type="entry name" value="LYSM1-4"/>
</dbReference>
<evidence type="ECO:0000313" key="4">
    <source>
        <dbReference type="Proteomes" id="UP001634007"/>
    </source>
</evidence>
<keyword evidence="4" id="KW-1185">Reference proteome</keyword>
<dbReference type="InterPro" id="IPR001810">
    <property type="entry name" value="F-box_dom"/>
</dbReference>
<evidence type="ECO:0000256" key="1">
    <source>
        <dbReference type="SAM" id="MobiDB-lite"/>
    </source>
</evidence>
<feature type="domain" description="LysM" evidence="2">
    <location>
        <begin position="128"/>
        <end position="172"/>
    </location>
</feature>
<dbReference type="PROSITE" id="PS51782">
    <property type="entry name" value="LYSM"/>
    <property type="match status" value="1"/>
</dbReference>
<dbReference type="CDD" id="cd00118">
    <property type="entry name" value="LysM"/>
    <property type="match status" value="1"/>
</dbReference>
<dbReference type="SUPFAM" id="SSF54106">
    <property type="entry name" value="LysM domain"/>
    <property type="match status" value="1"/>
</dbReference>
<dbReference type="PANTHER" id="PTHR20932:SF8">
    <property type="entry name" value="LD22649P"/>
    <property type="match status" value="1"/>
</dbReference>
<dbReference type="SMART" id="SM00257">
    <property type="entry name" value="LysM"/>
    <property type="match status" value="1"/>
</dbReference>
<dbReference type="EMBL" id="JBJKBG010000002">
    <property type="protein sequence ID" value="KAL3750140.1"/>
    <property type="molecule type" value="Genomic_DNA"/>
</dbReference>
<dbReference type="Pfam" id="PF01476">
    <property type="entry name" value="LysM"/>
    <property type="match status" value="1"/>
</dbReference>
<dbReference type="InterPro" id="IPR036047">
    <property type="entry name" value="F-box-like_dom_sf"/>
</dbReference>
<accession>A0ABD3LEA0</accession>
<dbReference type="Proteomes" id="UP001634007">
    <property type="component" value="Unassembled WGS sequence"/>
</dbReference>
<proteinExistence type="predicted"/>
<dbReference type="Gene3D" id="1.20.1280.50">
    <property type="match status" value="1"/>
</dbReference>
<dbReference type="SUPFAM" id="SSF81383">
    <property type="entry name" value="F-box domain"/>
    <property type="match status" value="1"/>
</dbReference>
<reference evidence="3 4" key="1">
    <citation type="submission" date="2024-11" db="EMBL/GenBank/DDBJ databases">
        <title>Chromosome-level genome assembly of Eucalyptus globulus Labill. provides insights into its genome evolution.</title>
        <authorList>
            <person name="Li X."/>
        </authorList>
    </citation>
    <scope>NUCLEOTIDE SEQUENCE [LARGE SCALE GENOMIC DNA]</scope>
    <source>
        <strain evidence="3">CL2024</strain>
        <tissue evidence="3">Fresh tender leaves</tissue>
    </source>
</reference>
<organism evidence="3 4">
    <name type="scientific">Eucalyptus globulus</name>
    <name type="common">Tasmanian blue gum</name>
    <dbReference type="NCBI Taxonomy" id="34317"/>
    <lineage>
        <taxon>Eukaryota</taxon>
        <taxon>Viridiplantae</taxon>
        <taxon>Streptophyta</taxon>
        <taxon>Embryophyta</taxon>
        <taxon>Tracheophyta</taxon>
        <taxon>Spermatophyta</taxon>
        <taxon>Magnoliopsida</taxon>
        <taxon>eudicotyledons</taxon>
        <taxon>Gunneridae</taxon>
        <taxon>Pentapetalae</taxon>
        <taxon>rosids</taxon>
        <taxon>malvids</taxon>
        <taxon>Myrtales</taxon>
        <taxon>Myrtaceae</taxon>
        <taxon>Myrtoideae</taxon>
        <taxon>Eucalypteae</taxon>
        <taxon>Eucalyptus</taxon>
    </lineage>
</organism>
<dbReference type="InterPro" id="IPR036779">
    <property type="entry name" value="LysM_dom_sf"/>
</dbReference>
<evidence type="ECO:0000259" key="2">
    <source>
        <dbReference type="PROSITE" id="PS51782"/>
    </source>
</evidence>
<feature type="compositionally biased region" description="Low complexity" evidence="1">
    <location>
        <begin position="19"/>
        <end position="28"/>
    </location>
</feature>
<evidence type="ECO:0000313" key="3">
    <source>
        <dbReference type="EMBL" id="KAL3750140.1"/>
    </source>
</evidence>
<gene>
    <name evidence="3" type="ORF">ACJRO7_011162</name>
</gene>
<sequence>MGCCGDDDDDDWEHPPRTPDLSPLPSSAVAATSSASSSASAADDSTISLMNSHFSALACHDTLRLIFEKLSVPDLARASCVCRIWSSVVSDRDMVTRAFATPWRLKEVVGVPSSGSFWRDTGIGKFAISHRIKSGDSVASLAVKYSVQVMDIKRLNNMMSDHGIYSRERLLIPISNPDILIDSTCYIERDNHAKREVAVLYPEGVQDIEISSLLKRTTSERGENI</sequence>
<dbReference type="AlphaFoldDB" id="A0ABD3LEA0"/>
<comment type="caution">
    <text evidence="3">The sequence shown here is derived from an EMBL/GenBank/DDBJ whole genome shotgun (WGS) entry which is preliminary data.</text>
</comment>
<dbReference type="Gene3D" id="3.10.350.10">
    <property type="entry name" value="LysM domain"/>
    <property type="match status" value="1"/>
</dbReference>